<protein>
    <recommendedName>
        <fullName evidence="5">tRNA-queuosine alpha-mannosyltransferase</fullName>
        <ecNumber evidence="4">2.4.1.110</ecNumber>
    </recommendedName>
</protein>
<gene>
    <name evidence="8" type="ORF">WG929_06355</name>
</gene>
<evidence type="ECO:0000313" key="8">
    <source>
        <dbReference type="EMBL" id="MFK4752024.1"/>
    </source>
</evidence>
<proteinExistence type="inferred from homology"/>
<name>A0ABW8NGE1_9GAMM</name>
<evidence type="ECO:0000256" key="1">
    <source>
        <dbReference type="ARBA" id="ARBA00009481"/>
    </source>
</evidence>
<organism evidence="8 9">
    <name type="scientific">Oceanobacter antarcticus</name>
    <dbReference type="NCBI Taxonomy" id="3133425"/>
    <lineage>
        <taxon>Bacteria</taxon>
        <taxon>Pseudomonadati</taxon>
        <taxon>Pseudomonadota</taxon>
        <taxon>Gammaproteobacteria</taxon>
        <taxon>Oceanospirillales</taxon>
        <taxon>Oceanospirillaceae</taxon>
        <taxon>Oceanobacter</taxon>
    </lineage>
</organism>
<evidence type="ECO:0000256" key="4">
    <source>
        <dbReference type="ARBA" id="ARBA00044517"/>
    </source>
</evidence>
<dbReference type="Pfam" id="PF12038">
    <property type="entry name" value="QTMAN_N"/>
    <property type="match status" value="1"/>
</dbReference>
<dbReference type="RefSeq" id="WP_416205364.1">
    <property type="nucleotide sequence ID" value="NZ_JBBKTX010000006.1"/>
</dbReference>
<keyword evidence="9" id="KW-1185">Reference proteome</keyword>
<evidence type="ECO:0000256" key="6">
    <source>
        <dbReference type="ARBA" id="ARBA00048439"/>
    </source>
</evidence>
<comment type="similarity">
    <text evidence="1">Belongs to the glycosyltransferase group 1 family. Glycosyltransferase 4 subfamily.</text>
</comment>
<reference evidence="8 9" key="1">
    <citation type="submission" date="2024-03" db="EMBL/GenBank/DDBJ databases">
        <title>High-quality draft genome sequence of Oceanobacter sp. wDCs-4.</title>
        <authorList>
            <person name="Dong C."/>
        </authorList>
    </citation>
    <scope>NUCLEOTIDE SEQUENCE [LARGE SCALE GENOMIC DNA]</scope>
    <source>
        <strain evidence="9">wDCs-4</strain>
    </source>
</reference>
<dbReference type="EC" id="2.4.1.110" evidence="4"/>
<dbReference type="EMBL" id="JBBKTX010000006">
    <property type="protein sequence ID" value="MFK4752024.1"/>
    <property type="molecule type" value="Genomic_DNA"/>
</dbReference>
<sequence length="408" mass="45553">MARPKILLLSAYRSDSHGYWSDWLQTDLDADWQVLELPGRYFRWRIRGNPLSWLDVLSRVLDGWQPERIIATSMVDLATIKGLFPTLSDVPCSYYFHENQFAYPVAAGQHSSVDPLMVQLYGALAADELLFNSRFNQHSFLDGVDALIKRLPDQLPTGIRARLEGKCRWLPVPVRVPVTATATARSPIAVKTADDAEPSGLVEGAPNTDSFIPLSSSGVLTREPLLLWNHRWEYDKQPEDFLALLLQLNDLGVGFRLALLGPRPKQVPATLAAIRQRFGDVIDVDGRVSREEYIGWLTQADVVVSTAIHEFQGVSVLEAAALGATPLVPDALCYREQYPPLCRYPPGDMAAAGRRLIPLLAQPQPELMLRPWLVANLAEGDNRIHTPPSASERWQHWLLSVKSMGLGR</sequence>
<comment type="catalytic activity">
    <reaction evidence="6">
        <text>queuosine(34) in tRNA(Asp) + GDP-alpha-D-mannose = O-4''-alpha-D-mannosylqueuosine(34) in tRNA(Asp) + GDP + H(+)</text>
        <dbReference type="Rhea" id="RHEA:12885"/>
        <dbReference type="Rhea" id="RHEA-COMP:18572"/>
        <dbReference type="Rhea" id="RHEA-COMP:18581"/>
        <dbReference type="ChEBI" id="CHEBI:15378"/>
        <dbReference type="ChEBI" id="CHEBI:57527"/>
        <dbReference type="ChEBI" id="CHEBI:58189"/>
        <dbReference type="ChEBI" id="CHEBI:194431"/>
        <dbReference type="ChEBI" id="CHEBI:194442"/>
        <dbReference type="EC" id="2.4.1.110"/>
    </reaction>
    <physiologicalReaction direction="left-to-right" evidence="6">
        <dbReference type="Rhea" id="RHEA:12886"/>
    </physiologicalReaction>
</comment>
<evidence type="ECO:0000256" key="3">
    <source>
        <dbReference type="ARBA" id="ARBA00022679"/>
    </source>
</evidence>
<keyword evidence="2" id="KW-0328">Glycosyltransferase</keyword>
<dbReference type="PANTHER" id="PTHR13615">
    <property type="entry name" value="GLYCOSYLTRANSFERASE-LIKE 1"/>
    <property type="match status" value="1"/>
</dbReference>
<dbReference type="PANTHER" id="PTHR13615:SF3">
    <property type="entry name" value="GLYCOSYLTRANSFERASE-LIKE DOMAIN-CONTAINING PROTEIN 1"/>
    <property type="match status" value="1"/>
</dbReference>
<dbReference type="Gene3D" id="3.40.50.2000">
    <property type="entry name" value="Glycogen Phosphorylase B"/>
    <property type="match status" value="1"/>
</dbReference>
<comment type="caution">
    <text evidence="8">The sequence shown here is derived from an EMBL/GenBank/DDBJ whole genome shotgun (WGS) entry which is preliminary data.</text>
</comment>
<evidence type="ECO:0000313" key="9">
    <source>
        <dbReference type="Proteomes" id="UP001620597"/>
    </source>
</evidence>
<evidence type="ECO:0000259" key="7">
    <source>
        <dbReference type="Pfam" id="PF12038"/>
    </source>
</evidence>
<evidence type="ECO:0000256" key="2">
    <source>
        <dbReference type="ARBA" id="ARBA00022676"/>
    </source>
</evidence>
<feature type="domain" description="tRNA-queuosine alpha-mannosyltransferase N-terminal" evidence="7">
    <location>
        <begin position="5"/>
        <end position="174"/>
    </location>
</feature>
<evidence type="ECO:0000256" key="5">
    <source>
        <dbReference type="ARBA" id="ARBA00044539"/>
    </source>
</evidence>
<keyword evidence="3" id="KW-0808">Transferase</keyword>
<dbReference type="Proteomes" id="UP001620597">
    <property type="component" value="Unassembled WGS sequence"/>
</dbReference>
<dbReference type="InterPro" id="IPR022701">
    <property type="entry name" value="QTMAN_N"/>
</dbReference>
<accession>A0ABW8NGE1</accession>
<dbReference type="SUPFAM" id="SSF53756">
    <property type="entry name" value="UDP-Glycosyltransferase/glycogen phosphorylase"/>
    <property type="match status" value="1"/>
</dbReference>
<dbReference type="InterPro" id="IPR051862">
    <property type="entry name" value="GT-like_domain_containing_1"/>
</dbReference>